<comment type="caution">
    <text evidence="2">The sequence shown here is derived from an EMBL/GenBank/DDBJ whole genome shotgun (WGS) entry which is preliminary data.</text>
</comment>
<proteinExistence type="predicted"/>
<sequence>MRHALTIEQFGLSFVAGYADTLSFIAMSGLFTAHVTGNMVLAAAHLSGQGDNLAVANLVMIPVFMAMVGLVALLARSRLFAGHPSTRMIGAFMALQFVLLVAFWVAGVAMTAHAGFPLATTSTVIPVAVLGVAALAVQNALPRLTGLQRLPTTVMTGNLTQSSIDLVGWTVACLRGQPGARAETSARMRLMAPGVAGFFVGAAVAAPMTAWLHFHALAVACAALLATTPAVLAGARAASAARATTHE</sequence>
<evidence type="ECO:0000313" key="3">
    <source>
        <dbReference type="Proteomes" id="UP001620460"/>
    </source>
</evidence>
<keyword evidence="1" id="KW-1133">Transmembrane helix</keyword>
<feature type="transmembrane region" description="Helical" evidence="1">
    <location>
        <begin position="12"/>
        <end position="33"/>
    </location>
</feature>
<dbReference type="PANTHER" id="PTHR37314">
    <property type="entry name" value="SLR0142 PROTEIN"/>
    <property type="match status" value="1"/>
</dbReference>
<dbReference type="InterPro" id="IPR010699">
    <property type="entry name" value="DUF1275"/>
</dbReference>
<organism evidence="2 3">
    <name type="scientific">Dyella ginsengisoli</name>
    <dbReference type="NCBI Taxonomy" id="363848"/>
    <lineage>
        <taxon>Bacteria</taxon>
        <taxon>Pseudomonadati</taxon>
        <taxon>Pseudomonadota</taxon>
        <taxon>Gammaproteobacteria</taxon>
        <taxon>Lysobacterales</taxon>
        <taxon>Rhodanobacteraceae</taxon>
        <taxon>Dyella</taxon>
    </lineage>
</organism>
<gene>
    <name evidence="2" type="ORF">ISP17_10925</name>
</gene>
<dbReference type="RefSeq" id="WP_404633040.1">
    <property type="nucleotide sequence ID" value="NZ_JADIKM010000003.1"/>
</dbReference>
<keyword evidence="3" id="KW-1185">Reference proteome</keyword>
<protein>
    <submittedName>
        <fullName evidence="2">DUF1275 domain-containing protein</fullName>
    </submittedName>
</protein>
<evidence type="ECO:0000256" key="1">
    <source>
        <dbReference type="SAM" id="Phobius"/>
    </source>
</evidence>
<dbReference type="Pfam" id="PF06912">
    <property type="entry name" value="DUF1275"/>
    <property type="match status" value="1"/>
</dbReference>
<keyword evidence="1" id="KW-0812">Transmembrane</keyword>
<dbReference type="PANTHER" id="PTHR37314:SF5">
    <property type="entry name" value="SLR0142 PROTEIN"/>
    <property type="match status" value="1"/>
</dbReference>
<feature type="transmembrane region" description="Helical" evidence="1">
    <location>
        <begin position="190"/>
        <end position="208"/>
    </location>
</feature>
<reference evidence="2 3" key="1">
    <citation type="submission" date="2020-10" db="EMBL/GenBank/DDBJ databases">
        <title>Phylogeny of dyella-like bacteria.</title>
        <authorList>
            <person name="Fu J."/>
        </authorList>
    </citation>
    <scope>NUCLEOTIDE SEQUENCE [LARGE SCALE GENOMIC DNA]</scope>
    <source>
        <strain evidence="2 3">Gsoil3046</strain>
    </source>
</reference>
<dbReference type="EMBL" id="JADIKM010000003">
    <property type="protein sequence ID" value="MFK2904481.1"/>
    <property type="molecule type" value="Genomic_DNA"/>
</dbReference>
<accession>A0ABW8JWA5</accession>
<evidence type="ECO:0000313" key="2">
    <source>
        <dbReference type="EMBL" id="MFK2904481.1"/>
    </source>
</evidence>
<feature type="transmembrane region" description="Helical" evidence="1">
    <location>
        <begin position="116"/>
        <end position="137"/>
    </location>
</feature>
<keyword evidence="1" id="KW-0472">Membrane</keyword>
<dbReference type="Proteomes" id="UP001620460">
    <property type="component" value="Unassembled WGS sequence"/>
</dbReference>
<name>A0ABW8JWA5_9GAMM</name>
<feature type="transmembrane region" description="Helical" evidence="1">
    <location>
        <begin position="214"/>
        <end position="235"/>
    </location>
</feature>
<feature type="transmembrane region" description="Helical" evidence="1">
    <location>
        <begin position="87"/>
        <end position="110"/>
    </location>
</feature>
<feature type="transmembrane region" description="Helical" evidence="1">
    <location>
        <begin position="53"/>
        <end position="75"/>
    </location>
</feature>